<evidence type="ECO:0000256" key="1">
    <source>
        <dbReference type="SAM" id="MobiDB-lite"/>
    </source>
</evidence>
<dbReference type="CDD" id="cd00132">
    <property type="entry name" value="CRIB"/>
    <property type="match status" value="1"/>
</dbReference>
<name>A0A8B8BH75_CRAVI</name>
<dbReference type="Pfam" id="PF00786">
    <property type="entry name" value="PBD"/>
    <property type="match status" value="1"/>
</dbReference>
<feature type="compositionally biased region" description="Pro residues" evidence="1">
    <location>
        <begin position="556"/>
        <end position="565"/>
    </location>
</feature>
<sequence length="738" mass="80890">MAVQKQGPKNVPSLLLDDDENELLFSLLGKGCLSLATGMVNLFTTGNPEELQWSDGMTAIACFIKDNQRRSFFIRVYDLKERLCVWEQELIDKDNCYTFEEKMQNAPVRLQFVSEEEKATFTSRINQKLLERQPRGTQTAPSAQPNDNHVGWDPGKGVEMEKLFDDIKNLFYSARINQNNQADTTNVDSDEELPMQNIGFPSNVRHVNHVGWDPEKGFKVEKLNKDFATAITNKAQGGEETSDRNYILLAKSDGQEQTKMSSADPKRKRKLTKESIGLPSDFRHLAGWDSEKGCKVDKEPLERDTSNLNYKPEQKNSDMEETQKGMHSLSHPASLSTVVSPQQPASAFKVPAPQPPSAPSGPPPSPQSRQKVASPSRTIRSKRAAPPPPPAQPPAPPQNVRQLNDHCHSNNTEPPIQPSSEENEMEKNQDNKDGVKFNSDSEGKNSCMAEAEEQMHSLPDPSSLSNVSPPSQASTIKVQTPQPPLNPQPSGHPQSPHCQQRVSSTAQHTKSRRKASHPSLPPPPPPPPLTTTATMTSTTNYPPPPPPTTMTTKTNYPPPPPPSSPPTTVTTMTTRTNHPPPPSPPPTTTMTTKTNLPPPPPPPTTATTMTTQTNFPPPPPSPPTTVTTMTTRTNHPPPPSPPPTTTTTTKTNLPPPPPPPTTLTTMKTKINHPPPSPPPPPPPPTSDMQLTDKCNINDLDIPVPPSLDENEQTYQEGGLIKKQTTPQKPPRSEISTLT</sequence>
<dbReference type="OrthoDB" id="8963340at2759"/>
<evidence type="ECO:0000259" key="3">
    <source>
        <dbReference type="PROSITE" id="PS50229"/>
    </source>
</evidence>
<evidence type="ECO:0000313" key="4">
    <source>
        <dbReference type="Proteomes" id="UP000694844"/>
    </source>
</evidence>
<feature type="compositionally biased region" description="Low complexity" evidence="1">
    <location>
        <begin position="605"/>
        <end position="614"/>
    </location>
</feature>
<feature type="region of interest" description="Disordered" evidence="1">
    <location>
        <begin position="296"/>
        <end position="738"/>
    </location>
</feature>
<feature type="region of interest" description="Disordered" evidence="1">
    <location>
        <begin position="131"/>
        <end position="152"/>
    </location>
</feature>
<dbReference type="Gene3D" id="3.90.810.10">
    <property type="entry name" value="CRIB domain"/>
    <property type="match status" value="2"/>
</dbReference>
<feature type="region of interest" description="Disordered" evidence="1">
    <location>
        <begin position="251"/>
        <end position="275"/>
    </location>
</feature>
<feature type="compositionally biased region" description="Pro residues" evidence="1">
    <location>
        <begin position="672"/>
        <end position="685"/>
    </location>
</feature>
<feature type="compositionally biased region" description="Pro residues" evidence="1">
    <location>
        <begin position="635"/>
        <end position="644"/>
    </location>
</feature>
<dbReference type="SMART" id="SM00285">
    <property type="entry name" value="PBD"/>
    <property type="match status" value="2"/>
</dbReference>
<dbReference type="SUPFAM" id="SSF50729">
    <property type="entry name" value="PH domain-like"/>
    <property type="match status" value="1"/>
</dbReference>
<dbReference type="PROSITE" id="PS50229">
    <property type="entry name" value="WH1"/>
    <property type="match status" value="1"/>
</dbReference>
<dbReference type="Gene3D" id="2.30.29.30">
    <property type="entry name" value="Pleckstrin-homology domain (PH domain)/Phosphotyrosine-binding domain (PTB)"/>
    <property type="match status" value="1"/>
</dbReference>
<dbReference type="InterPro" id="IPR000697">
    <property type="entry name" value="WH1/EVH1_dom"/>
</dbReference>
<feature type="compositionally biased region" description="Pro residues" evidence="1">
    <location>
        <begin position="519"/>
        <end position="529"/>
    </location>
</feature>
<feature type="compositionally biased region" description="Polar residues" evidence="1">
    <location>
        <begin position="460"/>
        <end position="480"/>
    </location>
</feature>
<feature type="domain" description="WH1" evidence="3">
    <location>
        <begin position="28"/>
        <end position="132"/>
    </location>
</feature>
<feature type="compositionally biased region" description="Low complexity" evidence="1">
    <location>
        <begin position="624"/>
        <end position="634"/>
    </location>
</feature>
<reference evidence="5" key="1">
    <citation type="submission" date="2025-08" db="UniProtKB">
        <authorList>
            <consortium name="RefSeq"/>
        </authorList>
    </citation>
    <scope>IDENTIFICATION</scope>
    <source>
        <tissue evidence="5">Whole sample</tissue>
    </source>
</reference>
<dbReference type="RefSeq" id="XP_022302618.1">
    <property type="nucleotide sequence ID" value="XM_022446910.1"/>
</dbReference>
<dbReference type="InterPro" id="IPR011993">
    <property type="entry name" value="PH-like_dom_sf"/>
</dbReference>
<dbReference type="Pfam" id="PF00568">
    <property type="entry name" value="WH1"/>
    <property type="match status" value="1"/>
</dbReference>
<dbReference type="KEGG" id="cvn:111110417"/>
<feature type="compositionally biased region" description="Polar residues" evidence="1">
    <location>
        <begin position="331"/>
        <end position="345"/>
    </location>
</feature>
<protein>
    <submittedName>
        <fullName evidence="5">Formin-like protein 20</fullName>
    </submittedName>
</protein>
<feature type="compositionally biased region" description="Basic and acidic residues" evidence="1">
    <location>
        <begin position="312"/>
        <end position="324"/>
    </location>
</feature>
<keyword evidence="4" id="KW-1185">Reference proteome</keyword>
<feature type="compositionally biased region" description="Polar residues" evidence="1">
    <location>
        <begin position="409"/>
        <end position="420"/>
    </location>
</feature>
<feature type="compositionally biased region" description="Basic and acidic residues" evidence="1">
    <location>
        <begin position="296"/>
        <end position="305"/>
    </location>
</feature>
<organism evidence="4 5">
    <name type="scientific">Crassostrea virginica</name>
    <name type="common">Eastern oyster</name>
    <dbReference type="NCBI Taxonomy" id="6565"/>
    <lineage>
        <taxon>Eukaryota</taxon>
        <taxon>Metazoa</taxon>
        <taxon>Spiralia</taxon>
        <taxon>Lophotrochozoa</taxon>
        <taxon>Mollusca</taxon>
        <taxon>Bivalvia</taxon>
        <taxon>Autobranchia</taxon>
        <taxon>Pteriomorphia</taxon>
        <taxon>Ostreida</taxon>
        <taxon>Ostreoidea</taxon>
        <taxon>Ostreidae</taxon>
        <taxon>Crassostrea</taxon>
    </lineage>
</organism>
<feature type="compositionally biased region" description="Low complexity" evidence="1">
    <location>
        <begin position="566"/>
        <end position="577"/>
    </location>
</feature>
<dbReference type="InterPro" id="IPR036936">
    <property type="entry name" value="CRIB_dom_sf"/>
</dbReference>
<dbReference type="GeneID" id="111110417"/>
<feature type="domain" description="CRIB" evidence="2">
    <location>
        <begin position="198"/>
        <end position="211"/>
    </location>
</feature>
<feature type="compositionally biased region" description="Pro residues" evidence="1">
    <location>
        <begin position="352"/>
        <end position="366"/>
    </location>
</feature>
<dbReference type="AlphaFoldDB" id="A0A8B8BH75"/>
<feature type="compositionally biased region" description="Pro residues" evidence="1">
    <location>
        <begin position="578"/>
        <end position="587"/>
    </location>
</feature>
<accession>A0A8B8BH75</accession>
<dbReference type="InterPro" id="IPR000095">
    <property type="entry name" value="CRIB_dom"/>
</dbReference>
<feature type="compositionally biased region" description="Basic and acidic residues" evidence="1">
    <location>
        <begin position="425"/>
        <end position="443"/>
    </location>
</feature>
<feature type="compositionally biased region" description="Low complexity" evidence="1">
    <location>
        <begin position="530"/>
        <end position="540"/>
    </location>
</feature>
<gene>
    <name evidence="5" type="primary">LOC111110417</name>
</gene>
<feature type="compositionally biased region" description="Pro residues" evidence="1">
    <location>
        <begin position="385"/>
        <end position="397"/>
    </location>
</feature>
<feature type="compositionally biased region" description="Polar residues" evidence="1">
    <location>
        <begin position="369"/>
        <end position="378"/>
    </location>
</feature>
<dbReference type="PROSITE" id="PS50108">
    <property type="entry name" value="CRIB"/>
    <property type="match status" value="1"/>
</dbReference>
<evidence type="ECO:0000259" key="2">
    <source>
        <dbReference type="PROSITE" id="PS50108"/>
    </source>
</evidence>
<dbReference type="Proteomes" id="UP000694844">
    <property type="component" value="Chromosome 8"/>
</dbReference>
<feature type="compositionally biased region" description="Polar residues" evidence="1">
    <location>
        <begin position="488"/>
        <end position="508"/>
    </location>
</feature>
<feature type="compositionally biased region" description="Polar residues" evidence="1">
    <location>
        <begin position="135"/>
        <end position="147"/>
    </location>
</feature>
<proteinExistence type="predicted"/>
<evidence type="ECO:0000313" key="5">
    <source>
        <dbReference type="RefSeq" id="XP_022302618.1"/>
    </source>
</evidence>